<name>A0A3Q3QK11_MONAL</name>
<protein>
    <recommendedName>
        <fullName evidence="10">G-protein coupled receptors family 1 profile domain-containing protein</fullName>
    </recommendedName>
</protein>
<evidence type="ECO:0000256" key="3">
    <source>
        <dbReference type="ARBA" id="ARBA00022989"/>
    </source>
</evidence>
<dbReference type="PRINTS" id="PR00237">
    <property type="entry name" value="GPCRRHODOPSN"/>
</dbReference>
<feature type="transmembrane region" description="Helical" evidence="9">
    <location>
        <begin position="184"/>
        <end position="209"/>
    </location>
</feature>
<dbReference type="InterPro" id="IPR050125">
    <property type="entry name" value="GPCR_opsins"/>
</dbReference>
<comment type="subcellular location">
    <subcellularLocation>
        <location evidence="1">Membrane</location>
        <topology evidence="1">Multi-pass membrane protein</topology>
    </subcellularLocation>
</comment>
<dbReference type="GO" id="GO:0016020">
    <property type="term" value="C:membrane"/>
    <property type="evidence" value="ECO:0007669"/>
    <property type="project" value="UniProtKB-SubCell"/>
</dbReference>
<evidence type="ECO:0000313" key="12">
    <source>
        <dbReference type="Proteomes" id="UP000261600"/>
    </source>
</evidence>
<dbReference type="InterPro" id="IPR000276">
    <property type="entry name" value="GPCR_Rhodpsn"/>
</dbReference>
<keyword evidence="5 9" id="KW-0472">Membrane</keyword>
<evidence type="ECO:0000256" key="1">
    <source>
        <dbReference type="ARBA" id="ARBA00004141"/>
    </source>
</evidence>
<keyword evidence="3 9" id="KW-1133">Transmembrane helix</keyword>
<dbReference type="PROSITE" id="PS50262">
    <property type="entry name" value="G_PROTEIN_RECEP_F1_2"/>
    <property type="match status" value="1"/>
</dbReference>
<dbReference type="PROSITE" id="PS00237">
    <property type="entry name" value="G_PROTEIN_RECEP_F1_1"/>
    <property type="match status" value="1"/>
</dbReference>
<evidence type="ECO:0000256" key="5">
    <source>
        <dbReference type="ARBA" id="ARBA00023136"/>
    </source>
</evidence>
<evidence type="ECO:0000256" key="6">
    <source>
        <dbReference type="ARBA" id="ARBA00023170"/>
    </source>
</evidence>
<evidence type="ECO:0000256" key="4">
    <source>
        <dbReference type="ARBA" id="ARBA00023040"/>
    </source>
</evidence>
<evidence type="ECO:0000256" key="9">
    <source>
        <dbReference type="SAM" id="Phobius"/>
    </source>
</evidence>
<proteinExistence type="inferred from homology"/>
<feature type="transmembrane region" description="Helical" evidence="9">
    <location>
        <begin position="148"/>
        <end position="172"/>
    </location>
</feature>
<sequence length="265" mass="29607">MDSNSTLWCTSSHPLSIHAEVATAAPTTFPEVGYSILSFLMFINTGLSVFNNCLIITVIVRHPSLRQPMNIFILGLAVSHDRPVRLPGCHHHQLPWLLIGHSACAFQGFAVNYFGLVSLWTLTLLAYERYNMVCKPKAGLKLSMQRSIMGLLFVWVFCLFWALLMEVTFVFYSQLNKSVELQGGMVLAMIIAFFVCWLPYTALSVVVVVDPELNIPPLIATVPMYFQVSKVLSCGHYIPHRPTGTSIHMSPLSRAINTHSKVLPL</sequence>
<dbReference type="Pfam" id="PF00001">
    <property type="entry name" value="7tm_1"/>
    <property type="match status" value="1"/>
</dbReference>
<feature type="transmembrane region" description="Helical" evidence="9">
    <location>
        <begin position="36"/>
        <end position="60"/>
    </location>
</feature>
<evidence type="ECO:0000256" key="8">
    <source>
        <dbReference type="RuleBase" id="RU000688"/>
    </source>
</evidence>
<evidence type="ECO:0000313" key="11">
    <source>
        <dbReference type="Ensembl" id="ENSMALP00000014416.1"/>
    </source>
</evidence>
<feature type="domain" description="G-protein coupled receptors family 1 profile" evidence="10">
    <location>
        <begin position="51"/>
        <end position="265"/>
    </location>
</feature>
<comment type="similarity">
    <text evidence="8">Belongs to the G-protein coupled receptor 1 family.</text>
</comment>
<dbReference type="AlphaFoldDB" id="A0A3Q3QK11"/>
<keyword evidence="6 8" id="KW-0675">Receptor</keyword>
<dbReference type="Ensembl" id="ENSMALT00000014723.1">
    <property type="protein sequence ID" value="ENSMALP00000014416.1"/>
    <property type="gene ID" value="ENSMALG00000010078.1"/>
</dbReference>
<evidence type="ECO:0000259" key="10">
    <source>
        <dbReference type="PROSITE" id="PS50262"/>
    </source>
</evidence>
<dbReference type="Proteomes" id="UP000261600">
    <property type="component" value="Unplaced"/>
</dbReference>
<feature type="transmembrane region" description="Helical" evidence="9">
    <location>
        <begin position="105"/>
        <end position="127"/>
    </location>
</feature>
<keyword evidence="7 8" id="KW-0807">Transducer</keyword>
<dbReference type="SUPFAM" id="SSF81321">
    <property type="entry name" value="Family A G protein-coupled receptor-like"/>
    <property type="match status" value="1"/>
</dbReference>
<reference evidence="11" key="2">
    <citation type="submission" date="2025-09" db="UniProtKB">
        <authorList>
            <consortium name="Ensembl"/>
        </authorList>
    </citation>
    <scope>IDENTIFICATION</scope>
</reference>
<evidence type="ECO:0000256" key="2">
    <source>
        <dbReference type="ARBA" id="ARBA00022692"/>
    </source>
</evidence>
<keyword evidence="2 8" id="KW-0812">Transmembrane</keyword>
<dbReference type="GO" id="GO:0004930">
    <property type="term" value="F:G protein-coupled receptor activity"/>
    <property type="evidence" value="ECO:0007669"/>
    <property type="project" value="UniProtKB-KW"/>
</dbReference>
<organism evidence="11 12">
    <name type="scientific">Monopterus albus</name>
    <name type="common">Swamp eel</name>
    <dbReference type="NCBI Taxonomy" id="43700"/>
    <lineage>
        <taxon>Eukaryota</taxon>
        <taxon>Metazoa</taxon>
        <taxon>Chordata</taxon>
        <taxon>Craniata</taxon>
        <taxon>Vertebrata</taxon>
        <taxon>Euteleostomi</taxon>
        <taxon>Actinopterygii</taxon>
        <taxon>Neopterygii</taxon>
        <taxon>Teleostei</taxon>
        <taxon>Neoteleostei</taxon>
        <taxon>Acanthomorphata</taxon>
        <taxon>Anabantaria</taxon>
        <taxon>Synbranchiformes</taxon>
        <taxon>Synbranchidae</taxon>
        <taxon>Monopterus</taxon>
    </lineage>
</organism>
<dbReference type="InterPro" id="IPR017452">
    <property type="entry name" value="GPCR_Rhodpsn_7TM"/>
</dbReference>
<keyword evidence="12" id="KW-1185">Reference proteome</keyword>
<evidence type="ECO:0000256" key="7">
    <source>
        <dbReference type="ARBA" id="ARBA00023224"/>
    </source>
</evidence>
<keyword evidence="4 8" id="KW-0297">G-protein coupled receptor</keyword>
<reference evidence="11" key="1">
    <citation type="submission" date="2025-08" db="UniProtKB">
        <authorList>
            <consortium name="Ensembl"/>
        </authorList>
    </citation>
    <scope>IDENTIFICATION</scope>
</reference>
<accession>A0A3Q3QK11</accession>
<dbReference type="PANTHER" id="PTHR24240">
    <property type="entry name" value="OPSIN"/>
    <property type="match status" value="1"/>
</dbReference>
<dbReference type="Gene3D" id="1.20.1070.10">
    <property type="entry name" value="Rhodopsin 7-helix transmembrane proteins"/>
    <property type="match status" value="1"/>
</dbReference>